<dbReference type="Proteomes" id="UP001524473">
    <property type="component" value="Unassembled WGS sequence"/>
</dbReference>
<comment type="caution">
    <text evidence="2">The sequence shown here is derived from an EMBL/GenBank/DDBJ whole genome shotgun (WGS) entry which is preliminary data.</text>
</comment>
<accession>A0ABT1S3M3</accession>
<reference evidence="2 3" key="1">
    <citation type="submission" date="2022-06" db="EMBL/GenBank/DDBJ databases">
        <title>Isolation of gut microbiota from human fecal samples.</title>
        <authorList>
            <person name="Pamer E.G."/>
            <person name="Barat B."/>
            <person name="Waligurski E."/>
            <person name="Medina S."/>
            <person name="Paddock L."/>
            <person name="Mostad J."/>
        </authorList>
    </citation>
    <scope>NUCLEOTIDE SEQUENCE [LARGE SCALE GENOMIC DNA]</scope>
    <source>
        <strain evidence="2 3">DFI.9.73</strain>
    </source>
</reference>
<evidence type="ECO:0000256" key="1">
    <source>
        <dbReference type="SAM" id="Phobius"/>
    </source>
</evidence>
<protein>
    <submittedName>
        <fullName evidence="2">Uncharacterized protein</fullName>
    </submittedName>
</protein>
<proteinExistence type="predicted"/>
<evidence type="ECO:0000313" key="2">
    <source>
        <dbReference type="EMBL" id="MCQ4841546.1"/>
    </source>
</evidence>
<sequence>MNQQPSNYSWENADPEFREKRYYNPYTNQPILNQADYDAYTAQYRAGQANSAAVSPLKKSRGKNFWKNWFLAAACCTALLCLSAVLTFSTGQAVLKKTADSQANEAWSTGYNTGYDDGYDNGYGDGTRSGKKEGYEAGRSEGYESGRSDGMDEGYLYAAETYQENFETLMKKLETPYPDSGAIFYASTEDRYAPFKILNPGNEAYFFKAYSDDGEVQKDILTFFIEPNSEATVYMPLGNYKIKYAVGSGPWYGEKMLFGPETQTYAITDFFPFTSDSGYYYGHSLTMQVEGSGNLVTDFLPLKDF</sequence>
<name>A0ABT1S3M3_9FIRM</name>
<keyword evidence="1" id="KW-0472">Membrane</keyword>
<keyword evidence="1" id="KW-1133">Transmembrane helix</keyword>
<evidence type="ECO:0000313" key="3">
    <source>
        <dbReference type="Proteomes" id="UP001524473"/>
    </source>
</evidence>
<organism evidence="2 3">
    <name type="scientific">Neglectibacter timonensis</name>
    <dbReference type="NCBI Taxonomy" id="1776382"/>
    <lineage>
        <taxon>Bacteria</taxon>
        <taxon>Bacillati</taxon>
        <taxon>Bacillota</taxon>
        <taxon>Clostridia</taxon>
        <taxon>Eubacteriales</taxon>
        <taxon>Oscillospiraceae</taxon>
        <taxon>Neglectibacter</taxon>
    </lineage>
</organism>
<keyword evidence="1" id="KW-0812">Transmembrane</keyword>
<gene>
    <name evidence="2" type="ORF">NE695_16675</name>
</gene>
<keyword evidence="3" id="KW-1185">Reference proteome</keyword>
<dbReference type="GeneID" id="90530969"/>
<feature type="transmembrane region" description="Helical" evidence="1">
    <location>
        <begin position="68"/>
        <end position="88"/>
    </location>
</feature>
<dbReference type="EMBL" id="JANFZH010000055">
    <property type="protein sequence ID" value="MCQ4841546.1"/>
    <property type="molecule type" value="Genomic_DNA"/>
</dbReference>
<dbReference type="RefSeq" id="WP_066859868.1">
    <property type="nucleotide sequence ID" value="NZ_CABKVV010000008.1"/>
</dbReference>